<name>A0A412EKK8_9FIRM</name>
<evidence type="ECO:0000313" key="3">
    <source>
        <dbReference type="Proteomes" id="UP000285839"/>
    </source>
</evidence>
<dbReference type="EMBL" id="QRUH01000032">
    <property type="protein sequence ID" value="RGR44183.1"/>
    <property type="molecule type" value="Genomic_DNA"/>
</dbReference>
<evidence type="ECO:0000259" key="1">
    <source>
        <dbReference type="Pfam" id="PF13392"/>
    </source>
</evidence>
<feature type="domain" description="HNH nuclease" evidence="1">
    <location>
        <begin position="38"/>
        <end position="73"/>
    </location>
</feature>
<organism evidence="2 3">
    <name type="scientific">Blautia obeum</name>
    <dbReference type="NCBI Taxonomy" id="40520"/>
    <lineage>
        <taxon>Bacteria</taxon>
        <taxon>Bacillati</taxon>
        <taxon>Bacillota</taxon>
        <taxon>Clostridia</taxon>
        <taxon>Lachnospirales</taxon>
        <taxon>Lachnospiraceae</taxon>
        <taxon>Blautia</taxon>
    </lineage>
</organism>
<protein>
    <recommendedName>
        <fullName evidence="1">HNH nuclease domain-containing protein</fullName>
    </recommendedName>
</protein>
<accession>A0A412EKK8</accession>
<dbReference type="Proteomes" id="UP000285839">
    <property type="component" value="Unassembled WGS sequence"/>
</dbReference>
<sequence>MPCRLPVDLHTFQGILYTKGRYFFMAKSFNYRKYYKDYYGIDFDSNYVIHHIDFDRSNNDINNLILLPSKLHSRYHFLLTGFNSDKNNKGIASLDFKIVSECGSIPMFGINMMKNLCETMAEIDKWVRIKSDMDRAKYNKEVYGI</sequence>
<comment type="caution">
    <text evidence="2">The sequence shown here is derived from an EMBL/GenBank/DDBJ whole genome shotgun (WGS) entry which is preliminary data.</text>
</comment>
<dbReference type="InterPro" id="IPR003615">
    <property type="entry name" value="HNH_nuc"/>
</dbReference>
<dbReference type="AlphaFoldDB" id="A0A412EKK8"/>
<dbReference type="Pfam" id="PF13392">
    <property type="entry name" value="HNH_3"/>
    <property type="match status" value="1"/>
</dbReference>
<dbReference type="InterPro" id="IPR044925">
    <property type="entry name" value="His-Me_finger_sf"/>
</dbReference>
<reference evidence="2 3" key="1">
    <citation type="submission" date="2018-08" db="EMBL/GenBank/DDBJ databases">
        <title>A genome reference for cultivated species of the human gut microbiota.</title>
        <authorList>
            <person name="Zou Y."/>
            <person name="Xue W."/>
            <person name="Luo G."/>
        </authorList>
    </citation>
    <scope>NUCLEOTIDE SEQUENCE [LARGE SCALE GENOMIC DNA]</scope>
    <source>
        <strain evidence="2 3">AF25-21</strain>
    </source>
</reference>
<dbReference type="SUPFAM" id="SSF54060">
    <property type="entry name" value="His-Me finger endonucleases"/>
    <property type="match status" value="1"/>
</dbReference>
<gene>
    <name evidence="2" type="ORF">DWY46_19180</name>
</gene>
<evidence type="ECO:0000313" key="2">
    <source>
        <dbReference type="EMBL" id="RGR44183.1"/>
    </source>
</evidence>
<proteinExistence type="predicted"/>